<feature type="domain" description="Syndetin C-terminal" evidence="5">
    <location>
        <begin position="710"/>
        <end position="941"/>
    </location>
</feature>
<dbReference type="Pfam" id="PF10475">
    <property type="entry name" value="Vps54_N"/>
    <property type="match status" value="1"/>
</dbReference>
<evidence type="ECO:0000256" key="4">
    <source>
        <dbReference type="SAM" id="MobiDB-lite"/>
    </source>
</evidence>
<name>A0AAW1UZN8_9CUCU</name>
<dbReference type="InterPro" id="IPR019515">
    <property type="entry name" value="VPS54_N"/>
</dbReference>
<keyword evidence="1" id="KW-0813">Transport</keyword>
<dbReference type="AlphaFoldDB" id="A0AAW1UZN8"/>
<evidence type="ECO:0000256" key="3">
    <source>
        <dbReference type="ARBA" id="ARBA00023054"/>
    </source>
</evidence>
<evidence type="ECO:0000313" key="8">
    <source>
        <dbReference type="Proteomes" id="UP001431783"/>
    </source>
</evidence>
<keyword evidence="2" id="KW-0653">Protein transport</keyword>
<dbReference type="PANTHER" id="PTHR13258">
    <property type="entry name" value="SYNDETIN"/>
    <property type="match status" value="1"/>
</dbReference>
<dbReference type="Pfam" id="PF10474">
    <property type="entry name" value="Syndetin_C"/>
    <property type="match status" value="1"/>
</dbReference>
<keyword evidence="8" id="KW-1185">Reference proteome</keyword>
<gene>
    <name evidence="7" type="ORF">WA026_015875</name>
</gene>
<dbReference type="GO" id="GO:0000149">
    <property type="term" value="F:SNARE binding"/>
    <property type="evidence" value="ECO:0007669"/>
    <property type="project" value="TreeGrafter"/>
</dbReference>
<dbReference type="GO" id="GO:1990745">
    <property type="term" value="C:EARP complex"/>
    <property type="evidence" value="ECO:0007669"/>
    <property type="project" value="InterPro"/>
</dbReference>
<organism evidence="7 8">
    <name type="scientific">Henosepilachna vigintioctopunctata</name>
    <dbReference type="NCBI Taxonomy" id="420089"/>
    <lineage>
        <taxon>Eukaryota</taxon>
        <taxon>Metazoa</taxon>
        <taxon>Ecdysozoa</taxon>
        <taxon>Arthropoda</taxon>
        <taxon>Hexapoda</taxon>
        <taxon>Insecta</taxon>
        <taxon>Pterygota</taxon>
        <taxon>Neoptera</taxon>
        <taxon>Endopterygota</taxon>
        <taxon>Coleoptera</taxon>
        <taxon>Polyphaga</taxon>
        <taxon>Cucujiformia</taxon>
        <taxon>Coccinelloidea</taxon>
        <taxon>Coccinellidae</taxon>
        <taxon>Epilachninae</taxon>
        <taxon>Epilachnini</taxon>
        <taxon>Henosepilachna</taxon>
    </lineage>
</organism>
<evidence type="ECO:0000259" key="6">
    <source>
        <dbReference type="Pfam" id="PF10475"/>
    </source>
</evidence>
<comment type="caution">
    <text evidence="7">The sequence shown here is derived from an EMBL/GenBank/DDBJ whole genome shotgun (WGS) entry which is preliminary data.</text>
</comment>
<protein>
    <recommendedName>
        <fullName evidence="9">Coiled-coil domain-containing protein 132</fullName>
    </recommendedName>
</protein>
<feature type="region of interest" description="Disordered" evidence="4">
    <location>
        <begin position="560"/>
        <end position="595"/>
    </location>
</feature>
<accession>A0AAW1UZN8</accession>
<dbReference type="GO" id="GO:0005829">
    <property type="term" value="C:cytosol"/>
    <property type="evidence" value="ECO:0007669"/>
    <property type="project" value="GOC"/>
</dbReference>
<sequence>MEDLRNKILSLITKQAPKIPSMGFSDANYHFNDTVPLSINSKTVSEANRPADQDILESIEAAYFSIDENYDICRFELGKLPEALDCDEIQRDFKNLKQQHQVVSKKVLQLILEHQNSCNEEFKHVLEVLDKVKKALDLCRISRKELSITKREYQELLFVLANYRKRKLAQNLLNNLKMIKDLYNFDNRLNCSLSEGDYVGAILELQRCQRIANKYRHFTCVAALTYKLQETMENVDNQLDKALAQTCLHFSGDFFFKLQEAFRLIEKPQSSVIDNLHVHFITAIYNQSMNVVQTYVSSHEVLISSDTNGRNPYKTLCHAVPQEVFIPCLIDLCKVLFKIVLSYHKLLNWYNNQDNEYIVENSSPDREYGIEKRKLEHNLVKIWDDIQRKVSSLLLNVDLSIYKFDQFVQVLSVIHRLIQVGDEFCMSKSEELLESIRRQSINYFKNYHAARLDELRIFFENEIWELCPVKSTFNILQLQEFKSLRSLLRNFKRRSLISPQVIPNSSSSNDCCSSTHSQDGSSIYGNYFIRHANYGTPFDSGLDETIIDEDILADENDASGYFSEDSDDDSIEMNNDSGDEISKTPPKEKKDKLNNQKAPILTNTTLSVLRQMGKYLQMSRLLRPIAYKIVMCMTELFYYNLFVVHYFFAGDLTISSNTLYSNQLNVTLKKISDNMILHNQEERETSTDDDRILKPNLSPIVELKNPEQLSGLSERIVAVESLIYLASQFQALQEFLEYLIPQSNKFMLDQFFQQDVVCAVDLRKPVYMSVCVQAFDLRQILIMMSKINWEVKDVMSQHSYYVDVLLKEVHIFNSRLEKVSNKIPIPNVVLRVIWEDVAHIITHTLVQGFSEAKKCSNGGRALMQLDFTQFLSKFEKISNLKPVPHKAYVENYVKAYYLPEYELENWMKEHNEYSTKHFYGLVCCVCQNNKKTRQRLLQIIEDMEKNQVSDR</sequence>
<dbReference type="GO" id="GO:0015031">
    <property type="term" value="P:protein transport"/>
    <property type="evidence" value="ECO:0007669"/>
    <property type="project" value="UniProtKB-KW"/>
</dbReference>
<proteinExistence type="predicted"/>
<feature type="compositionally biased region" description="Basic and acidic residues" evidence="4">
    <location>
        <begin position="580"/>
        <end position="594"/>
    </location>
</feature>
<dbReference type="InterPro" id="IPR040047">
    <property type="entry name" value="VPS50"/>
</dbReference>
<evidence type="ECO:0000256" key="2">
    <source>
        <dbReference type="ARBA" id="ARBA00022927"/>
    </source>
</evidence>
<dbReference type="Proteomes" id="UP001431783">
    <property type="component" value="Unassembled WGS sequence"/>
</dbReference>
<keyword evidence="3" id="KW-0175">Coiled coil</keyword>
<dbReference type="InterPro" id="IPR019514">
    <property type="entry name" value="Syndetin_C"/>
</dbReference>
<dbReference type="PANTHER" id="PTHR13258:SF0">
    <property type="entry name" value="SYNDETIN"/>
    <property type="match status" value="1"/>
</dbReference>
<reference evidence="7 8" key="1">
    <citation type="submission" date="2023-03" db="EMBL/GenBank/DDBJ databases">
        <title>Genome insight into feeding habits of ladybird beetles.</title>
        <authorList>
            <person name="Li H.-S."/>
            <person name="Huang Y.-H."/>
            <person name="Pang H."/>
        </authorList>
    </citation>
    <scope>NUCLEOTIDE SEQUENCE [LARGE SCALE GENOMIC DNA]</scope>
    <source>
        <strain evidence="7">SYSU_2023b</strain>
        <tissue evidence="7">Whole body</tissue>
    </source>
</reference>
<evidence type="ECO:0000259" key="5">
    <source>
        <dbReference type="Pfam" id="PF10474"/>
    </source>
</evidence>
<dbReference type="EMBL" id="JARQZJ010000099">
    <property type="protein sequence ID" value="KAK9886356.1"/>
    <property type="molecule type" value="Genomic_DNA"/>
</dbReference>
<dbReference type="GO" id="GO:0042147">
    <property type="term" value="P:retrograde transport, endosome to Golgi"/>
    <property type="evidence" value="ECO:0007669"/>
    <property type="project" value="InterPro"/>
</dbReference>
<evidence type="ECO:0000313" key="7">
    <source>
        <dbReference type="EMBL" id="KAK9886356.1"/>
    </source>
</evidence>
<evidence type="ECO:0000256" key="1">
    <source>
        <dbReference type="ARBA" id="ARBA00022448"/>
    </source>
</evidence>
<evidence type="ECO:0008006" key="9">
    <source>
        <dbReference type="Google" id="ProtNLM"/>
    </source>
</evidence>
<dbReference type="GO" id="GO:0032456">
    <property type="term" value="P:endocytic recycling"/>
    <property type="evidence" value="ECO:0007669"/>
    <property type="project" value="InterPro"/>
</dbReference>
<feature type="domain" description="Vacuolar protein sorting-associated protein 54 N-terminal" evidence="6">
    <location>
        <begin position="56"/>
        <end position="349"/>
    </location>
</feature>